<feature type="transmembrane region" description="Helical" evidence="3">
    <location>
        <begin position="93"/>
        <end position="114"/>
    </location>
</feature>
<feature type="transmembrane region" description="Helical" evidence="3">
    <location>
        <begin position="20"/>
        <end position="38"/>
    </location>
</feature>
<evidence type="ECO:0000313" key="5">
    <source>
        <dbReference type="Proteomes" id="UP000244810"/>
    </source>
</evidence>
<dbReference type="AlphaFoldDB" id="A0A2T7UUT2"/>
<dbReference type="GO" id="GO:0005886">
    <property type="term" value="C:plasma membrane"/>
    <property type="evidence" value="ECO:0007669"/>
    <property type="project" value="UniProtKB-SubCell"/>
</dbReference>
<organism evidence="4 5">
    <name type="scientific">Pararhodobacter aggregans</name>
    <dbReference type="NCBI Taxonomy" id="404875"/>
    <lineage>
        <taxon>Bacteria</taxon>
        <taxon>Pseudomonadati</taxon>
        <taxon>Pseudomonadota</taxon>
        <taxon>Alphaproteobacteria</taxon>
        <taxon>Rhodobacterales</taxon>
        <taxon>Paracoccaceae</taxon>
        <taxon>Pararhodobacter</taxon>
    </lineage>
</organism>
<comment type="caution">
    <text evidence="4">The sequence shown here is derived from an EMBL/GenBank/DDBJ whole genome shotgun (WGS) entry which is preliminary data.</text>
</comment>
<keyword evidence="2" id="KW-1003">Cell membrane</keyword>
<dbReference type="PANTHER" id="PTHR34295">
    <property type="entry name" value="BIOTIN TRANSPORTER BIOY"/>
    <property type="match status" value="1"/>
</dbReference>
<comment type="subcellular location">
    <subcellularLocation>
        <location evidence="2">Cell membrane</location>
        <topology evidence="2">Multi-pass membrane protein</topology>
    </subcellularLocation>
</comment>
<reference evidence="4 5" key="1">
    <citation type="journal article" date="2011" name="Syst. Appl. Microbiol.">
        <title>Defluviimonas denitrificans gen. nov., sp. nov., and Pararhodobacter aggregans gen. nov., sp. nov., non-phototrophic Rhodobacteraceae from the biofilter of a marine aquaculture.</title>
        <authorList>
            <person name="Foesel B.U."/>
            <person name="Drake H.L."/>
            <person name="Schramm A."/>
        </authorList>
    </citation>
    <scope>NUCLEOTIDE SEQUENCE [LARGE SCALE GENOMIC DNA]</scope>
    <source>
        <strain evidence="4 5">D1-19</strain>
    </source>
</reference>
<dbReference type="EMBL" id="QDDR01000002">
    <property type="protein sequence ID" value="PVE48338.1"/>
    <property type="molecule type" value="Genomic_DNA"/>
</dbReference>
<name>A0A2T7UUT2_9RHOB</name>
<sequence>MAQQTLLQASLGTSSLVKKALIVLGGSALIAVGAQVSVPMLPVPMTLQTLAILMVGFTAGSRLGAAAVVAYLLEGAAGLPVFAGGGAGAAYLMGPTGGFLLGFVAMAWAAGLLAERGVARGLVGTALAALAVSAALYVPGLAWLTAVTPLDLTGAINAGALPFLPGDVVKAVAAALIVSGAWNALGTRRG</sequence>
<feature type="transmembrane region" description="Helical" evidence="3">
    <location>
        <begin position="126"/>
        <end position="148"/>
    </location>
</feature>
<evidence type="ECO:0000256" key="2">
    <source>
        <dbReference type="PIRNR" id="PIRNR016661"/>
    </source>
</evidence>
<dbReference type="PANTHER" id="PTHR34295:SF1">
    <property type="entry name" value="BIOTIN TRANSPORTER BIOY"/>
    <property type="match status" value="1"/>
</dbReference>
<dbReference type="OrthoDB" id="9803495at2"/>
<evidence type="ECO:0000256" key="3">
    <source>
        <dbReference type="SAM" id="Phobius"/>
    </source>
</evidence>
<keyword evidence="3" id="KW-1133">Transmembrane helix</keyword>
<keyword evidence="3" id="KW-0812">Transmembrane</keyword>
<evidence type="ECO:0000256" key="1">
    <source>
        <dbReference type="ARBA" id="ARBA00010692"/>
    </source>
</evidence>
<proteinExistence type="inferred from homology"/>
<dbReference type="PIRSF" id="PIRSF016661">
    <property type="entry name" value="BioY"/>
    <property type="match status" value="1"/>
</dbReference>
<keyword evidence="5" id="KW-1185">Reference proteome</keyword>
<comment type="similarity">
    <text evidence="1 2">Belongs to the BioY family.</text>
</comment>
<dbReference type="GO" id="GO:0015225">
    <property type="term" value="F:biotin transmembrane transporter activity"/>
    <property type="evidence" value="ECO:0007669"/>
    <property type="project" value="UniProtKB-UniRule"/>
</dbReference>
<keyword evidence="2 3" id="KW-0472">Membrane</keyword>
<dbReference type="Gene3D" id="1.10.1760.20">
    <property type="match status" value="1"/>
</dbReference>
<protein>
    <recommendedName>
        <fullName evidence="2">Biotin transporter</fullName>
    </recommendedName>
</protein>
<feature type="transmembrane region" description="Helical" evidence="3">
    <location>
        <begin position="168"/>
        <end position="185"/>
    </location>
</feature>
<dbReference type="Pfam" id="PF02632">
    <property type="entry name" value="BioY"/>
    <property type="match status" value="1"/>
</dbReference>
<dbReference type="InterPro" id="IPR003784">
    <property type="entry name" value="BioY"/>
</dbReference>
<evidence type="ECO:0000313" key="4">
    <source>
        <dbReference type="EMBL" id="PVE48338.1"/>
    </source>
</evidence>
<feature type="transmembrane region" description="Helical" evidence="3">
    <location>
        <begin position="50"/>
        <end position="73"/>
    </location>
</feature>
<accession>A0A2T7UUT2</accession>
<keyword evidence="2" id="KW-0813">Transport</keyword>
<dbReference type="Proteomes" id="UP000244810">
    <property type="component" value="Unassembled WGS sequence"/>
</dbReference>
<dbReference type="RefSeq" id="WP_107750775.1">
    <property type="nucleotide sequence ID" value="NZ_QBKF01000002.1"/>
</dbReference>
<gene>
    <name evidence="4" type="ORF">DDE23_04500</name>
</gene>